<comment type="similarity">
    <text evidence="2 10">Belongs to the folylpolyglutamate synthase family.</text>
</comment>
<keyword evidence="13" id="KW-1185">Reference proteome</keyword>
<evidence type="ECO:0000256" key="9">
    <source>
        <dbReference type="ARBA" id="ARBA00047493"/>
    </source>
</evidence>
<dbReference type="SUPFAM" id="SSF53623">
    <property type="entry name" value="MurD-like peptide ligases, catalytic domain"/>
    <property type="match status" value="1"/>
</dbReference>
<evidence type="ECO:0000259" key="11">
    <source>
        <dbReference type="Pfam" id="PF08245"/>
    </source>
</evidence>
<protein>
    <recommendedName>
        <fullName evidence="3">tetrahydrofolate synthase</fullName>
        <ecNumber evidence="3">6.3.2.17</ecNumber>
    </recommendedName>
</protein>
<dbReference type="GO" id="GO:0046872">
    <property type="term" value="F:metal ion binding"/>
    <property type="evidence" value="ECO:0007669"/>
    <property type="project" value="UniProtKB-KW"/>
</dbReference>
<evidence type="ECO:0000256" key="3">
    <source>
        <dbReference type="ARBA" id="ARBA00013025"/>
    </source>
</evidence>
<dbReference type="EC" id="6.3.2.17" evidence="3"/>
<comment type="cofactor">
    <cofactor evidence="1">
        <name>Mg(2+)</name>
        <dbReference type="ChEBI" id="CHEBI:18420"/>
    </cofactor>
</comment>
<accession>A0A501XF78</accession>
<keyword evidence="4 10" id="KW-0436">Ligase</keyword>
<dbReference type="InterPro" id="IPR001645">
    <property type="entry name" value="Folylpolyglutamate_synth"/>
</dbReference>
<organism evidence="12 13">
    <name type="scientific">Sandaracinobacter neustonicus</name>
    <dbReference type="NCBI Taxonomy" id="1715348"/>
    <lineage>
        <taxon>Bacteria</taxon>
        <taxon>Pseudomonadati</taxon>
        <taxon>Pseudomonadota</taxon>
        <taxon>Alphaproteobacteria</taxon>
        <taxon>Sphingomonadales</taxon>
        <taxon>Sphingosinicellaceae</taxon>
        <taxon>Sandaracinobacter</taxon>
    </lineage>
</organism>
<dbReference type="GO" id="GO:0005737">
    <property type="term" value="C:cytoplasm"/>
    <property type="evidence" value="ECO:0007669"/>
    <property type="project" value="TreeGrafter"/>
</dbReference>
<sequence length="441" mass="46077">MSLQPADFARSDHPVLDRLLKAAGQQRVQGVDLTLDRIERLLKRMASPHLKLPPVFHVAGTNGKGSTTAFLRAGLEASGHRVHMFTSPHLVRVNERIRVAGTLVSDEDFAEALAEVLKYNASQPLSFFEAITAAAFLLFAATPADATILEVGLGGRLDSTNVVPKPLVTGIASLSLDHVAILGPTLRHIAAEKAGIAKRGVPLVTQKYPAQIAGAVAEVAIPRGAKLMARGEAWDAAAYEGALGFRLLNVADAEPLKLPIPKLPGAHQLDNAALSVAMIRAQDALSVPDSALRSAMGWAQWPARLQRLTSGPLAAMLPAGSELWLDGGHNPAAGKVLAAHLAQGSALPAHLVMGLLPSKDFAGFIRSFPRGTRMTMVPIPGHPHVPPAELAALANTHGMKADTAGDVEAALAGVNGAGRVLICGSLHLAGEVLRVNGPLPV</sequence>
<evidence type="ECO:0000256" key="6">
    <source>
        <dbReference type="ARBA" id="ARBA00022741"/>
    </source>
</evidence>
<evidence type="ECO:0000256" key="8">
    <source>
        <dbReference type="ARBA" id="ARBA00022842"/>
    </source>
</evidence>
<dbReference type="InterPro" id="IPR036615">
    <property type="entry name" value="Mur_ligase_C_dom_sf"/>
</dbReference>
<evidence type="ECO:0000256" key="10">
    <source>
        <dbReference type="PIRNR" id="PIRNR001563"/>
    </source>
</evidence>
<reference evidence="12 13" key="1">
    <citation type="submission" date="2019-06" db="EMBL/GenBank/DDBJ databases">
        <authorList>
            <person name="Lee I."/>
            <person name="Jang G.I."/>
            <person name="Hwang C.Y."/>
        </authorList>
    </citation>
    <scope>NUCLEOTIDE SEQUENCE [LARGE SCALE GENOMIC DNA]</scope>
    <source>
        <strain evidence="12 13">PAMC 28131</strain>
    </source>
</reference>
<dbReference type="UniPathway" id="UPA00077">
    <property type="reaction ID" value="UER00157"/>
</dbReference>
<dbReference type="Gene3D" id="3.90.190.20">
    <property type="entry name" value="Mur ligase, C-terminal domain"/>
    <property type="match status" value="1"/>
</dbReference>
<dbReference type="GO" id="GO:0005524">
    <property type="term" value="F:ATP binding"/>
    <property type="evidence" value="ECO:0007669"/>
    <property type="project" value="UniProtKB-KW"/>
</dbReference>
<keyword evidence="7 10" id="KW-0067">ATP-binding</keyword>
<dbReference type="RefSeq" id="WP_140929066.1">
    <property type="nucleotide sequence ID" value="NZ_VFSU01000031.1"/>
</dbReference>
<comment type="catalytic activity">
    <reaction evidence="9">
        <text>(6S)-5,6,7,8-tetrahydrofolyl-(gamma-L-Glu)(n) + L-glutamate + ATP = (6S)-5,6,7,8-tetrahydrofolyl-(gamma-L-Glu)(n+1) + ADP + phosphate + H(+)</text>
        <dbReference type="Rhea" id="RHEA:10580"/>
        <dbReference type="Rhea" id="RHEA-COMP:14738"/>
        <dbReference type="Rhea" id="RHEA-COMP:14740"/>
        <dbReference type="ChEBI" id="CHEBI:15378"/>
        <dbReference type="ChEBI" id="CHEBI:29985"/>
        <dbReference type="ChEBI" id="CHEBI:30616"/>
        <dbReference type="ChEBI" id="CHEBI:43474"/>
        <dbReference type="ChEBI" id="CHEBI:141005"/>
        <dbReference type="ChEBI" id="CHEBI:456216"/>
        <dbReference type="EC" id="6.3.2.17"/>
    </reaction>
</comment>
<feature type="domain" description="Mur ligase central" evidence="11">
    <location>
        <begin position="58"/>
        <end position="278"/>
    </location>
</feature>
<dbReference type="InterPro" id="IPR018109">
    <property type="entry name" value="Folylpolyglutamate_synth_CS"/>
</dbReference>
<keyword evidence="8" id="KW-0460">Magnesium</keyword>
<evidence type="ECO:0000313" key="13">
    <source>
        <dbReference type="Proteomes" id="UP000319897"/>
    </source>
</evidence>
<dbReference type="FunFam" id="3.40.1190.10:FF:000011">
    <property type="entry name" value="Folylpolyglutamate synthase/dihydrofolate synthase"/>
    <property type="match status" value="1"/>
</dbReference>
<dbReference type="EMBL" id="VFSU01000031">
    <property type="protein sequence ID" value="TPE59195.1"/>
    <property type="molecule type" value="Genomic_DNA"/>
</dbReference>
<evidence type="ECO:0000256" key="2">
    <source>
        <dbReference type="ARBA" id="ARBA00008276"/>
    </source>
</evidence>
<evidence type="ECO:0000256" key="5">
    <source>
        <dbReference type="ARBA" id="ARBA00022723"/>
    </source>
</evidence>
<gene>
    <name evidence="12" type="ORF">FJQ54_14105</name>
</gene>
<proteinExistence type="inferred from homology"/>
<dbReference type="NCBIfam" id="TIGR01499">
    <property type="entry name" value="folC"/>
    <property type="match status" value="1"/>
</dbReference>
<dbReference type="InterPro" id="IPR013221">
    <property type="entry name" value="Mur_ligase_cen"/>
</dbReference>
<dbReference type="AlphaFoldDB" id="A0A501XF78"/>
<evidence type="ECO:0000313" key="12">
    <source>
        <dbReference type="EMBL" id="TPE59195.1"/>
    </source>
</evidence>
<dbReference type="PANTHER" id="PTHR11136">
    <property type="entry name" value="FOLYLPOLYGLUTAMATE SYNTHASE-RELATED"/>
    <property type="match status" value="1"/>
</dbReference>
<name>A0A501XF78_9SPHN</name>
<dbReference type="SUPFAM" id="SSF53244">
    <property type="entry name" value="MurD-like peptide ligases, peptide-binding domain"/>
    <property type="match status" value="1"/>
</dbReference>
<dbReference type="PIRSF" id="PIRSF001563">
    <property type="entry name" value="Folylpolyglu_synth"/>
    <property type="match status" value="1"/>
</dbReference>
<dbReference type="OrthoDB" id="9809356at2"/>
<dbReference type="Gene3D" id="3.40.1190.10">
    <property type="entry name" value="Mur-like, catalytic domain"/>
    <property type="match status" value="1"/>
</dbReference>
<keyword evidence="6 10" id="KW-0547">Nucleotide-binding</keyword>
<dbReference type="GO" id="GO:0004326">
    <property type="term" value="F:tetrahydrofolylpolyglutamate synthase activity"/>
    <property type="evidence" value="ECO:0007669"/>
    <property type="project" value="UniProtKB-EC"/>
</dbReference>
<evidence type="ECO:0000256" key="4">
    <source>
        <dbReference type="ARBA" id="ARBA00022598"/>
    </source>
</evidence>
<dbReference type="Pfam" id="PF08245">
    <property type="entry name" value="Mur_ligase_M"/>
    <property type="match status" value="1"/>
</dbReference>
<dbReference type="Proteomes" id="UP000319897">
    <property type="component" value="Unassembled WGS sequence"/>
</dbReference>
<dbReference type="GO" id="GO:0008841">
    <property type="term" value="F:dihydrofolate synthase activity"/>
    <property type="evidence" value="ECO:0007669"/>
    <property type="project" value="TreeGrafter"/>
</dbReference>
<dbReference type="PANTHER" id="PTHR11136:SF0">
    <property type="entry name" value="DIHYDROFOLATE SYNTHETASE-RELATED"/>
    <property type="match status" value="1"/>
</dbReference>
<dbReference type="PROSITE" id="PS01012">
    <property type="entry name" value="FOLYLPOLYGLU_SYNT_2"/>
    <property type="match status" value="1"/>
</dbReference>
<dbReference type="GO" id="GO:0046654">
    <property type="term" value="P:tetrahydrofolate biosynthetic process"/>
    <property type="evidence" value="ECO:0007669"/>
    <property type="project" value="UniProtKB-UniPathway"/>
</dbReference>
<comment type="caution">
    <text evidence="12">The sequence shown here is derived from an EMBL/GenBank/DDBJ whole genome shotgun (WGS) entry which is preliminary data.</text>
</comment>
<evidence type="ECO:0000256" key="1">
    <source>
        <dbReference type="ARBA" id="ARBA00001946"/>
    </source>
</evidence>
<dbReference type="InterPro" id="IPR036565">
    <property type="entry name" value="Mur-like_cat_sf"/>
</dbReference>
<keyword evidence="5" id="KW-0479">Metal-binding</keyword>
<evidence type="ECO:0000256" key="7">
    <source>
        <dbReference type="ARBA" id="ARBA00022840"/>
    </source>
</evidence>